<dbReference type="AlphaFoldDB" id="A0A742UJM3"/>
<organism evidence="1">
    <name type="scientific">Salmonella enterica</name>
    <name type="common">Salmonella choleraesuis</name>
    <dbReference type="NCBI Taxonomy" id="28901"/>
    <lineage>
        <taxon>Bacteria</taxon>
        <taxon>Pseudomonadati</taxon>
        <taxon>Pseudomonadota</taxon>
        <taxon>Gammaproteobacteria</taxon>
        <taxon>Enterobacterales</taxon>
        <taxon>Enterobacteriaceae</taxon>
        <taxon>Salmonella</taxon>
    </lineage>
</organism>
<protein>
    <submittedName>
        <fullName evidence="1">Uncharacterized protein</fullName>
    </submittedName>
</protein>
<reference evidence="1" key="2">
    <citation type="submission" date="2020-02" db="EMBL/GenBank/DDBJ databases">
        <authorList>
            <consortium name="NCBI Pathogen Detection Project"/>
        </authorList>
    </citation>
    <scope>NUCLEOTIDE SEQUENCE</scope>
    <source>
        <strain evidence="1">MA.03-3818</strain>
    </source>
</reference>
<comment type="caution">
    <text evidence="1">The sequence shown here is derived from an EMBL/GenBank/DDBJ whole genome shotgun (WGS) entry which is preliminary data.</text>
</comment>
<dbReference type="EMBL" id="DAAUKO010000015">
    <property type="protein sequence ID" value="HAF1615661.1"/>
    <property type="molecule type" value="Genomic_DNA"/>
</dbReference>
<sequence length="133" mass="15141">MYSLSKEVSGFTSADEMKIYNKGMERGYLFNAAECRDFKGAEFVDFVKIKNEQYENCASQTQINVINQSAGFMSAFMSGVFTEFAIVSPLFPQKKADDKCLHSINKLIQLCPDEAVFYDQKILAEMNRKDADR</sequence>
<evidence type="ECO:0000313" key="1">
    <source>
        <dbReference type="EMBL" id="HAF1615661.1"/>
    </source>
</evidence>
<accession>A0A742UJM3</accession>
<reference evidence="1" key="1">
    <citation type="journal article" date="2018" name="Genome Biol.">
        <title>SKESA: strategic k-mer extension for scrupulous assemblies.</title>
        <authorList>
            <person name="Souvorov A."/>
            <person name="Agarwala R."/>
            <person name="Lipman D.J."/>
        </authorList>
    </citation>
    <scope>NUCLEOTIDE SEQUENCE</scope>
    <source>
        <strain evidence="1">MA.03-3818</strain>
    </source>
</reference>
<gene>
    <name evidence="1" type="ORF">G9B49_004684</name>
</gene>
<name>A0A742UJM3_SALER</name>
<proteinExistence type="predicted"/>